<dbReference type="RefSeq" id="WP_021260647.1">
    <property type="nucleotide sequence ID" value="NZ_LS992241.1"/>
</dbReference>
<dbReference type="AlphaFoldDB" id="A0A383R587"/>
<dbReference type="Pfam" id="PF06949">
    <property type="entry name" value="DUF1292"/>
    <property type="match status" value="1"/>
</dbReference>
<dbReference type="InterPro" id="IPR009711">
    <property type="entry name" value="UPF0473"/>
</dbReference>
<organism evidence="1 2">
    <name type="scientific">Paenibacillus alvei</name>
    <name type="common">Bacillus alvei</name>
    <dbReference type="NCBI Taxonomy" id="44250"/>
    <lineage>
        <taxon>Bacteria</taxon>
        <taxon>Bacillati</taxon>
        <taxon>Bacillota</taxon>
        <taxon>Bacilli</taxon>
        <taxon>Bacillales</taxon>
        <taxon>Paenibacillaceae</taxon>
        <taxon>Paenibacillus</taxon>
    </lineage>
</organism>
<sequence length="99" mass="11605">MTERLELQLTEQLKNAFGQFVEMTDDAGHSRVLSLIAEFRLDDRAYAVLLPEGAQEPEQELYRIIGSEAEGWELETIEDDDEWEEVAELYDELTYRDEF</sequence>
<dbReference type="EMBL" id="LS992241">
    <property type="protein sequence ID" value="SYX82307.1"/>
    <property type="molecule type" value="Genomic_DNA"/>
</dbReference>
<evidence type="ECO:0008006" key="3">
    <source>
        <dbReference type="Google" id="ProtNLM"/>
    </source>
</evidence>
<evidence type="ECO:0000313" key="1">
    <source>
        <dbReference type="EMBL" id="SYX82307.1"/>
    </source>
</evidence>
<evidence type="ECO:0000313" key="2">
    <source>
        <dbReference type="Proteomes" id="UP000304148"/>
    </source>
</evidence>
<accession>A0A383R587</accession>
<proteinExistence type="predicted"/>
<name>A0A383R587_PAEAL</name>
<protein>
    <recommendedName>
        <fullName evidence="3">DUF1292 domain-containing protein</fullName>
    </recommendedName>
</protein>
<dbReference type="Proteomes" id="UP000304148">
    <property type="component" value="Chromosome"/>
</dbReference>
<reference evidence="2" key="1">
    <citation type="submission" date="2018-08" db="EMBL/GenBank/DDBJ databases">
        <authorList>
            <person name="Chevrot R."/>
        </authorList>
    </citation>
    <scope>NUCLEOTIDE SEQUENCE [LARGE SCALE GENOMIC DNA]</scope>
</reference>
<gene>
    <name evidence="1" type="ORF">PBLR_10729</name>
</gene>